<proteinExistence type="predicted"/>
<dbReference type="Pfam" id="PF13419">
    <property type="entry name" value="HAD_2"/>
    <property type="match status" value="1"/>
</dbReference>
<name>A0A7G1GA47_9BACT</name>
<dbReference type="InterPro" id="IPR023198">
    <property type="entry name" value="PGP-like_dom2"/>
</dbReference>
<dbReference type="SUPFAM" id="SSF56784">
    <property type="entry name" value="HAD-like"/>
    <property type="match status" value="1"/>
</dbReference>
<dbReference type="RefSeq" id="WP_190615385.1">
    <property type="nucleotide sequence ID" value="NZ_AP018712.1"/>
</dbReference>
<dbReference type="Gene3D" id="3.40.50.1000">
    <property type="entry name" value="HAD superfamily/HAD-like"/>
    <property type="match status" value="1"/>
</dbReference>
<dbReference type="GO" id="GO:0008967">
    <property type="term" value="F:phosphoglycolate phosphatase activity"/>
    <property type="evidence" value="ECO:0007669"/>
    <property type="project" value="TreeGrafter"/>
</dbReference>
<dbReference type="FunCoup" id="A0A7G1GA47">
    <property type="interactions" value="112"/>
</dbReference>
<sequence>MKNIKNIIFDIDGTLVNTKKVTIPAFKKTLESLDKDGFKVKVNSNEIMKYIGYTIDNIFKNIFKSDDKVLIEKAIHYLDIYEEEFLSKTNEIFFDGVFDVLSYLKSKNKNIYLLSNCNKKYLNIVLEKGLNEFIDSPHCSEMYNWKEKDYVISTFIKKTNSKSFVMIGDRHKDIEAAKANNIKSIGCNYGYGNKEVEKADVIIHNIKDIINIF</sequence>
<dbReference type="SFLD" id="SFLDS00003">
    <property type="entry name" value="Haloacid_Dehalogenase"/>
    <property type="match status" value="1"/>
</dbReference>
<dbReference type="Gene3D" id="1.10.150.240">
    <property type="entry name" value="Putative phosphatase, domain 2"/>
    <property type="match status" value="1"/>
</dbReference>
<accession>A0A7G1GA47</accession>
<dbReference type="InterPro" id="IPR041492">
    <property type="entry name" value="HAD_2"/>
</dbReference>
<dbReference type="EMBL" id="AP018712">
    <property type="protein sequence ID" value="BBE30269.1"/>
    <property type="molecule type" value="Genomic_DNA"/>
</dbReference>
<dbReference type="KEGG" id="ocy:OSSY52_04100"/>
<dbReference type="InterPro" id="IPR036412">
    <property type="entry name" value="HAD-like_sf"/>
</dbReference>
<dbReference type="SFLD" id="SFLDG01129">
    <property type="entry name" value="C1.5:_HAD__Beta-PGM__Phosphata"/>
    <property type="match status" value="1"/>
</dbReference>
<dbReference type="PROSITE" id="PS01228">
    <property type="entry name" value="COF_1"/>
    <property type="match status" value="1"/>
</dbReference>
<dbReference type="Proteomes" id="UP000516361">
    <property type="component" value="Chromosome"/>
</dbReference>
<dbReference type="NCBIfam" id="TIGR01549">
    <property type="entry name" value="HAD-SF-IA-v1"/>
    <property type="match status" value="1"/>
</dbReference>
<dbReference type="InterPro" id="IPR023214">
    <property type="entry name" value="HAD_sf"/>
</dbReference>
<evidence type="ECO:0000313" key="1">
    <source>
        <dbReference type="EMBL" id="BBE30269.1"/>
    </source>
</evidence>
<gene>
    <name evidence="1" type="ORF">OSSY52_04100</name>
</gene>
<dbReference type="PANTHER" id="PTHR43434:SF1">
    <property type="entry name" value="PHOSPHOGLYCOLATE PHOSPHATASE"/>
    <property type="match status" value="1"/>
</dbReference>
<keyword evidence="2" id="KW-1185">Reference proteome</keyword>
<protein>
    <submittedName>
        <fullName evidence="1">Haloacid dehalogenase</fullName>
    </submittedName>
</protein>
<organism evidence="1 2">
    <name type="scientific">Tepiditoga spiralis</name>
    <dbReference type="NCBI Taxonomy" id="2108365"/>
    <lineage>
        <taxon>Bacteria</taxon>
        <taxon>Thermotogati</taxon>
        <taxon>Thermotogota</taxon>
        <taxon>Thermotogae</taxon>
        <taxon>Petrotogales</taxon>
        <taxon>Petrotogaceae</taxon>
        <taxon>Tepiditoga</taxon>
    </lineage>
</organism>
<reference evidence="1 2" key="1">
    <citation type="submission" date="2018-06" db="EMBL/GenBank/DDBJ databases">
        <title>Genome sequencing of Oceanotoga sp. sy52.</title>
        <authorList>
            <person name="Mori K."/>
        </authorList>
    </citation>
    <scope>NUCLEOTIDE SEQUENCE [LARGE SCALE GENOMIC DNA]</scope>
    <source>
        <strain evidence="2">sy52</strain>
    </source>
</reference>
<dbReference type="AlphaFoldDB" id="A0A7G1GA47"/>
<dbReference type="InParanoid" id="A0A7G1GA47"/>
<dbReference type="PANTHER" id="PTHR43434">
    <property type="entry name" value="PHOSPHOGLYCOLATE PHOSPHATASE"/>
    <property type="match status" value="1"/>
</dbReference>
<evidence type="ECO:0000313" key="2">
    <source>
        <dbReference type="Proteomes" id="UP000516361"/>
    </source>
</evidence>
<dbReference type="InterPro" id="IPR006439">
    <property type="entry name" value="HAD-SF_hydro_IA"/>
</dbReference>
<dbReference type="GO" id="GO:0006281">
    <property type="term" value="P:DNA repair"/>
    <property type="evidence" value="ECO:0007669"/>
    <property type="project" value="TreeGrafter"/>
</dbReference>
<dbReference type="InterPro" id="IPR050155">
    <property type="entry name" value="HAD-like_hydrolase_sf"/>
</dbReference>